<evidence type="ECO:0000256" key="4">
    <source>
        <dbReference type="ARBA" id="ARBA00022692"/>
    </source>
</evidence>
<evidence type="ECO:0000256" key="9">
    <source>
        <dbReference type="ARBA" id="ARBA00061644"/>
    </source>
</evidence>
<feature type="transmembrane region" description="Helical" evidence="10">
    <location>
        <begin position="154"/>
        <end position="173"/>
    </location>
</feature>
<dbReference type="SUPFAM" id="SSF52540">
    <property type="entry name" value="P-loop containing nucleoside triphosphate hydrolases"/>
    <property type="match status" value="1"/>
</dbReference>
<evidence type="ECO:0000256" key="2">
    <source>
        <dbReference type="ARBA" id="ARBA00022448"/>
    </source>
</evidence>
<dbReference type="PROSITE" id="PS50893">
    <property type="entry name" value="ABC_TRANSPORTER_2"/>
    <property type="match status" value="1"/>
</dbReference>
<evidence type="ECO:0000259" key="11">
    <source>
        <dbReference type="PROSITE" id="PS50893"/>
    </source>
</evidence>
<proteinExistence type="inferred from homology"/>
<feature type="transmembrane region" description="Helical" evidence="10">
    <location>
        <begin position="42"/>
        <end position="63"/>
    </location>
</feature>
<dbReference type="Proteomes" id="UP000565572">
    <property type="component" value="Unassembled WGS sequence"/>
</dbReference>
<dbReference type="Gene3D" id="1.20.1560.10">
    <property type="entry name" value="ABC transporter type 1, transmembrane domain"/>
    <property type="match status" value="1"/>
</dbReference>
<feature type="transmembrane region" description="Helical" evidence="10">
    <location>
        <begin position="179"/>
        <end position="198"/>
    </location>
</feature>
<keyword evidence="2" id="KW-0813">Transport</keyword>
<dbReference type="PROSITE" id="PS50929">
    <property type="entry name" value="ABC_TM1F"/>
    <property type="match status" value="1"/>
</dbReference>
<evidence type="ECO:0000256" key="8">
    <source>
        <dbReference type="ARBA" id="ARBA00023136"/>
    </source>
</evidence>
<dbReference type="InterPro" id="IPR003593">
    <property type="entry name" value="AAA+_ATPase"/>
</dbReference>
<evidence type="ECO:0000256" key="6">
    <source>
        <dbReference type="ARBA" id="ARBA00022840"/>
    </source>
</evidence>
<dbReference type="InterPro" id="IPR017871">
    <property type="entry name" value="ABC_transporter-like_CS"/>
</dbReference>
<keyword evidence="14" id="KW-1185">Reference proteome</keyword>
<comment type="caution">
    <text evidence="13">The sequence shown here is derived from an EMBL/GenBank/DDBJ whole genome shotgun (WGS) entry which is preliminary data.</text>
</comment>
<dbReference type="GO" id="GO:0016887">
    <property type="term" value="F:ATP hydrolysis activity"/>
    <property type="evidence" value="ECO:0007669"/>
    <property type="project" value="InterPro"/>
</dbReference>
<evidence type="ECO:0000259" key="12">
    <source>
        <dbReference type="PROSITE" id="PS50929"/>
    </source>
</evidence>
<dbReference type="GO" id="GO:0015421">
    <property type="term" value="F:ABC-type oligopeptide transporter activity"/>
    <property type="evidence" value="ECO:0007669"/>
    <property type="project" value="TreeGrafter"/>
</dbReference>
<feature type="domain" description="ABC transporter" evidence="11">
    <location>
        <begin position="377"/>
        <end position="615"/>
    </location>
</feature>
<dbReference type="PANTHER" id="PTHR43394">
    <property type="entry name" value="ATP-DEPENDENT PERMEASE MDL1, MITOCHONDRIAL"/>
    <property type="match status" value="1"/>
</dbReference>
<dbReference type="AlphaFoldDB" id="A0A7W5JZF2"/>
<dbReference type="InterPro" id="IPR011527">
    <property type="entry name" value="ABC1_TM_dom"/>
</dbReference>
<dbReference type="Pfam" id="PF00005">
    <property type="entry name" value="ABC_tran"/>
    <property type="match status" value="1"/>
</dbReference>
<keyword evidence="7 10" id="KW-1133">Transmembrane helix</keyword>
<dbReference type="InterPro" id="IPR039421">
    <property type="entry name" value="Type_1_exporter"/>
</dbReference>
<evidence type="ECO:0000256" key="5">
    <source>
        <dbReference type="ARBA" id="ARBA00022741"/>
    </source>
</evidence>
<dbReference type="EMBL" id="JACHZG010000016">
    <property type="protein sequence ID" value="MBB3329130.1"/>
    <property type="molecule type" value="Genomic_DNA"/>
</dbReference>
<feature type="domain" description="ABC transmembrane type-1" evidence="12">
    <location>
        <begin position="47"/>
        <end position="328"/>
    </location>
</feature>
<protein>
    <submittedName>
        <fullName evidence="13">ABC-type multidrug transport system fused ATPase/permease subunit</fullName>
    </submittedName>
</protein>
<keyword evidence="5" id="KW-0547">Nucleotide-binding</keyword>
<keyword evidence="3" id="KW-1003">Cell membrane</keyword>
<dbReference type="Pfam" id="PF00664">
    <property type="entry name" value="ABC_membrane"/>
    <property type="match status" value="1"/>
</dbReference>
<dbReference type="GO" id="GO:0005886">
    <property type="term" value="C:plasma membrane"/>
    <property type="evidence" value="ECO:0007669"/>
    <property type="project" value="UniProtKB-SubCell"/>
</dbReference>
<dbReference type="InterPro" id="IPR027417">
    <property type="entry name" value="P-loop_NTPase"/>
</dbReference>
<dbReference type="RefSeq" id="WP_183342771.1">
    <property type="nucleotide sequence ID" value="NZ_JACHZG010000016.1"/>
</dbReference>
<gene>
    <name evidence="13" type="ORF">FHX39_004128</name>
</gene>
<accession>A0A7W5JZF2</accession>
<dbReference type="InterPro" id="IPR003439">
    <property type="entry name" value="ABC_transporter-like_ATP-bd"/>
</dbReference>
<evidence type="ECO:0000256" key="1">
    <source>
        <dbReference type="ARBA" id="ARBA00004651"/>
    </source>
</evidence>
<dbReference type="CDD" id="cd18550">
    <property type="entry name" value="ABC_6TM_exporter_like"/>
    <property type="match status" value="1"/>
</dbReference>
<evidence type="ECO:0000313" key="13">
    <source>
        <dbReference type="EMBL" id="MBB3329130.1"/>
    </source>
</evidence>
<name>A0A7W5JZF2_9ACTN</name>
<dbReference type="Gene3D" id="3.40.50.300">
    <property type="entry name" value="P-loop containing nucleotide triphosphate hydrolases"/>
    <property type="match status" value="1"/>
</dbReference>
<reference evidence="13 14" key="1">
    <citation type="submission" date="2020-08" db="EMBL/GenBank/DDBJ databases">
        <title>Sequencing the genomes of 1000 actinobacteria strains.</title>
        <authorList>
            <person name="Klenk H.-P."/>
        </authorList>
    </citation>
    <scope>NUCLEOTIDE SEQUENCE [LARGE SCALE GENOMIC DNA]</scope>
    <source>
        <strain evidence="13 14">DSM 11053</strain>
    </source>
</reference>
<dbReference type="InterPro" id="IPR036640">
    <property type="entry name" value="ABC1_TM_sf"/>
</dbReference>
<keyword evidence="6" id="KW-0067">ATP-binding</keyword>
<dbReference type="SUPFAM" id="SSF90123">
    <property type="entry name" value="ABC transporter transmembrane region"/>
    <property type="match status" value="1"/>
</dbReference>
<comment type="similarity">
    <text evidence="9">Belongs to the ABC transporter superfamily. Lipid exporter (TC 3.A.1.106) family.</text>
</comment>
<evidence type="ECO:0000256" key="7">
    <source>
        <dbReference type="ARBA" id="ARBA00022989"/>
    </source>
</evidence>
<dbReference type="PROSITE" id="PS00211">
    <property type="entry name" value="ABC_TRANSPORTER_1"/>
    <property type="match status" value="1"/>
</dbReference>
<organism evidence="13 14">
    <name type="scientific">Microlunatus antarcticus</name>
    <dbReference type="NCBI Taxonomy" id="53388"/>
    <lineage>
        <taxon>Bacteria</taxon>
        <taxon>Bacillati</taxon>
        <taxon>Actinomycetota</taxon>
        <taxon>Actinomycetes</taxon>
        <taxon>Propionibacteriales</taxon>
        <taxon>Propionibacteriaceae</taxon>
        <taxon>Microlunatus</taxon>
    </lineage>
</organism>
<keyword evidence="8 10" id="KW-0472">Membrane</keyword>
<dbReference type="FunFam" id="3.40.50.300:FF:000299">
    <property type="entry name" value="ABC transporter ATP-binding protein/permease"/>
    <property type="match status" value="1"/>
</dbReference>
<comment type="subcellular location">
    <subcellularLocation>
        <location evidence="1">Cell membrane</location>
        <topology evidence="1">Multi-pass membrane protein</topology>
    </subcellularLocation>
</comment>
<feature type="transmembrane region" description="Helical" evidence="10">
    <location>
        <begin position="83"/>
        <end position="104"/>
    </location>
</feature>
<evidence type="ECO:0000313" key="14">
    <source>
        <dbReference type="Proteomes" id="UP000565572"/>
    </source>
</evidence>
<evidence type="ECO:0000256" key="10">
    <source>
        <dbReference type="SAM" id="Phobius"/>
    </source>
</evidence>
<feature type="transmembrane region" description="Helical" evidence="10">
    <location>
        <begin position="263"/>
        <end position="285"/>
    </location>
</feature>
<dbReference type="SMART" id="SM00382">
    <property type="entry name" value="AAA"/>
    <property type="match status" value="1"/>
</dbReference>
<evidence type="ECO:0000256" key="3">
    <source>
        <dbReference type="ARBA" id="ARBA00022475"/>
    </source>
</evidence>
<dbReference type="PANTHER" id="PTHR43394:SF1">
    <property type="entry name" value="ATP-BINDING CASSETTE SUB-FAMILY B MEMBER 10, MITOCHONDRIAL"/>
    <property type="match status" value="1"/>
</dbReference>
<keyword evidence="4 10" id="KW-0812">Transmembrane</keyword>
<sequence length="632" mass="68045">MSMESVAWSALYRTMVAQTEKRPFSWATVQRIWGFARSQRRVLSVFLVLSVVTAFLAIATPLLAGQVVDAITTNGSVRVVVRLAVLIAVIAVAEAGVGLVVRWLSARIGETLILDLRRAVFDHVQTMPVAFFTRTRTGALVSRLNNDVIGAQRAFSDTLSGVVTNLVAVVLALVTMLTISWPITVLVLVLLPVFVLPARRMGSRLAKLRLEAANLNSFMSTQMTERFSAPGATLVKLFSSPERESVEFSERARRVRDIGVRSSTVQMVFVTALTLVSALALALVYGLGGFFALRGTLAAGSVVTMALLLTRLYAPLTQLAGARVEVMSALVSFERVFEILDLKPLIVETAHPVDVPPGPVSVTFDHVSFAYPTADKVSLASLEEVAVLDNRGGIEVIHDVSFKAEAGQMVALVGSSGAGKSTIASLLSRLYDVDAGAVRIGGVDVRDLSFEGIRATLGMVTQDGHLFHESIRNNLLLAKVGATEDELWSALTRARLRELIESLPAGLDTVVGERGYRLSGGERQRLTIARLLLAHPRVVILDEATASLDSTSEAAVTAALGEALEGRTALVIAHRLSTVRAADSIVVLEDGRVVEQGRHSELLALGGRYAELYRTQFATSEAEAEEELQSLR</sequence>
<dbReference type="GO" id="GO:0005524">
    <property type="term" value="F:ATP binding"/>
    <property type="evidence" value="ECO:0007669"/>
    <property type="project" value="UniProtKB-KW"/>
</dbReference>